<gene>
    <name evidence="2" type="ORF">HU751_14100</name>
</gene>
<evidence type="ECO:0008006" key="3">
    <source>
        <dbReference type="Google" id="ProtNLM"/>
    </source>
</evidence>
<dbReference type="RefSeq" id="WP_186733662.1">
    <property type="nucleotide sequence ID" value="NZ_JABWRJ020000004.1"/>
</dbReference>
<protein>
    <recommendedName>
        <fullName evidence="3">Phage abortive infection protein</fullName>
    </recommendedName>
</protein>
<accession>A0A923GA45</accession>
<evidence type="ECO:0000256" key="1">
    <source>
        <dbReference type="SAM" id="Phobius"/>
    </source>
</evidence>
<keyword evidence="1" id="KW-0472">Membrane</keyword>
<comment type="caution">
    <text evidence="2">The sequence shown here is derived from an EMBL/GenBank/DDBJ whole genome shotgun (WGS) entry which is preliminary data.</text>
</comment>
<keyword evidence="1" id="KW-1133">Transmembrane helix</keyword>
<keyword evidence="1" id="KW-0812">Transmembrane</keyword>
<dbReference type="AlphaFoldDB" id="A0A923GA45"/>
<reference evidence="2" key="2">
    <citation type="submission" date="2020-07" db="EMBL/GenBank/DDBJ databases">
        <authorList>
            <person name="Lood C."/>
            <person name="Girard L."/>
        </authorList>
    </citation>
    <scope>NUCLEOTIDE SEQUENCE</scope>
    <source>
        <strain evidence="2">BW13M1</strain>
    </source>
</reference>
<evidence type="ECO:0000313" key="2">
    <source>
        <dbReference type="EMBL" id="MBC3446911.1"/>
    </source>
</evidence>
<name>A0A923GA45_9PSED</name>
<reference evidence="2" key="1">
    <citation type="journal article" date="2020" name="Microorganisms">
        <title>Reliable Identification of Environmental Pseudomonas Isolates Using the rpoD Gene.</title>
        <authorList>
            <consortium name="The Broad Institute Genome Sequencing Platform"/>
            <person name="Girard L."/>
            <person name="Lood C."/>
            <person name="Rokni-Zadeh H."/>
            <person name="van Noort V."/>
            <person name="Lavigne R."/>
            <person name="De Mot R."/>
        </authorList>
    </citation>
    <scope>NUCLEOTIDE SEQUENCE</scope>
    <source>
        <strain evidence="2">BW13M1</strain>
    </source>
</reference>
<sequence length="240" mass="26934">MNLYVEIFLGFVFVSISVHALHLTFFSGVKEVQRDVSPLNSTFIISLALAVAVVVLIAFIILGKSDLAISSNIGQVGDFIGGLLNPVLSFLALLVLLRTTLIQTNEAKKTTAFMATQQGIMEREKFENTFFQLVGRLDDYAEVLFRSETDRSKRYAYQLRQKLVKKRDEFDLMSWKAGVDASAEYVRGIIAGDFDRLNGFARKASHCLYFIDGSGITPDEKNSIITTLLRSFISMSIRFF</sequence>
<dbReference type="EMBL" id="JABWRJ010000016">
    <property type="protein sequence ID" value="MBC3446911.1"/>
    <property type="molecule type" value="Genomic_DNA"/>
</dbReference>
<organism evidence="2">
    <name type="scientific">Pseudomonas peradeniyensis</name>
    <dbReference type="NCBI Taxonomy" id="2745488"/>
    <lineage>
        <taxon>Bacteria</taxon>
        <taxon>Pseudomonadati</taxon>
        <taxon>Pseudomonadota</taxon>
        <taxon>Gammaproteobacteria</taxon>
        <taxon>Pseudomonadales</taxon>
        <taxon>Pseudomonadaceae</taxon>
        <taxon>Pseudomonas</taxon>
    </lineage>
</organism>
<proteinExistence type="predicted"/>
<feature type="transmembrane region" description="Helical" evidence="1">
    <location>
        <begin position="83"/>
        <end position="101"/>
    </location>
</feature>
<feature type="transmembrane region" description="Helical" evidence="1">
    <location>
        <begin position="41"/>
        <end position="63"/>
    </location>
</feature>
<feature type="transmembrane region" description="Helical" evidence="1">
    <location>
        <begin position="6"/>
        <end position="29"/>
    </location>
</feature>